<feature type="region of interest" description="Disordered" evidence="1">
    <location>
        <begin position="1"/>
        <end position="53"/>
    </location>
</feature>
<dbReference type="EMBL" id="BGPR01001842">
    <property type="protein sequence ID" value="GBM62938.1"/>
    <property type="molecule type" value="Genomic_DNA"/>
</dbReference>
<dbReference type="Proteomes" id="UP000499080">
    <property type="component" value="Unassembled WGS sequence"/>
</dbReference>
<feature type="compositionally biased region" description="Polar residues" evidence="1">
    <location>
        <begin position="33"/>
        <end position="53"/>
    </location>
</feature>
<feature type="compositionally biased region" description="Polar residues" evidence="1">
    <location>
        <begin position="1"/>
        <end position="26"/>
    </location>
</feature>
<proteinExistence type="predicted"/>
<keyword evidence="3" id="KW-1185">Reference proteome</keyword>
<comment type="caution">
    <text evidence="2">The sequence shown here is derived from an EMBL/GenBank/DDBJ whole genome shotgun (WGS) entry which is preliminary data.</text>
</comment>
<sequence>MSYGQTSGQSLCPHSTGFSRANSNYGQEKRSETTQNSAVLFHTPSPNTSGHFTSNVHLAHLQRVSKTSGNAIKITFPPSGGSLND</sequence>
<evidence type="ECO:0000313" key="3">
    <source>
        <dbReference type="Proteomes" id="UP000499080"/>
    </source>
</evidence>
<dbReference type="AlphaFoldDB" id="A0A4Y2HCD6"/>
<evidence type="ECO:0000313" key="2">
    <source>
        <dbReference type="EMBL" id="GBM62938.1"/>
    </source>
</evidence>
<organism evidence="2 3">
    <name type="scientific">Araneus ventricosus</name>
    <name type="common">Orbweaver spider</name>
    <name type="synonym">Epeira ventricosa</name>
    <dbReference type="NCBI Taxonomy" id="182803"/>
    <lineage>
        <taxon>Eukaryota</taxon>
        <taxon>Metazoa</taxon>
        <taxon>Ecdysozoa</taxon>
        <taxon>Arthropoda</taxon>
        <taxon>Chelicerata</taxon>
        <taxon>Arachnida</taxon>
        <taxon>Araneae</taxon>
        <taxon>Araneomorphae</taxon>
        <taxon>Entelegynae</taxon>
        <taxon>Araneoidea</taxon>
        <taxon>Araneidae</taxon>
        <taxon>Araneus</taxon>
    </lineage>
</organism>
<gene>
    <name evidence="2" type="ORF">AVEN_261994_1</name>
</gene>
<evidence type="ECO:0000256" key="1">
    <source>
        <dbReference type="SAM" id="MobiDB-lite"/>
    </source>
</evidence>
<reference evidence="2 3" key="1">
    <citation type="journal article" date="2019" name="Sci. Rep.">
        <title>Orb-weaving spider Araneus ventricosus genome elucidates the spidroin gene catalogue.</title>
        <authorList>
            <person name="Kono N."/>
            <person name="Nakamura H."/>
            <person name="Ohtoshi R."/>
            <person name="Moran D.A.P."/>
            <person name="Shinohara A."/>
            <person name="Yoshida Y."/>
            <person name="Fujiwara M."/>
            <person name="Mori M."/>
            <person name="Tomita M."/>
            <person name="Arakawa K."/>
        </authorList>
    </citation>
    <scope>NUCLEOTIDE SEQUENCE [LARGE SCALE GENOMIC DNA]</scope>
</reference>
<accession>A0A4Y2HCD6</accession>
<name>A0A4Y2HCD6_ARAVE</name>
<protein>
    <submittedName>
        <fullName evidence="2">Uncharacterized protein</fullName>
    </submittedName>
</protein>